<dbReference type="STRING" id="45610.AOC03_11430"/>
<accession>A0A0M4TGH3</accession>
<reference evidence="1 2" key="1">
    <citation type="submission" date="2015-09" db="EMBL/GenBank/DDBJ databases">
        <title>Complete genome of Psychrobacter urativorans R10.10B.</title>
        <authorList>
            <person name="See-Too W.S."/>
            <person name="Chan K.G."/>
        </authorList>
    </citation>
    <scope>NUCLEOTIDE SEQUENCE [LARGE SCALE GENOMIC DNA]</scope>
    <source>
        <strain evidence="1 2">R10.10B</strain>
    </source>
</reference>
<protein>
    <submittedName>
        <fullName evidence="1">Uncharacterized protein</fullName>
    </submittedName>
</protein>
<dbReference type="Proteomes" id="UP000059847">
    <property type="component" value="Chromosome"/>
</dbReference>
<evidence type="ECO:0000313" key="1">
    <source>
        <dbReference type="EMBL" id="ALF60579.1"/>
    </source>
</evidence>
<proteinExistence type="predicted"/>
<keyword evidence="2" id="KW-1185">Reference proteome</keyword>
<dbReference type="EMBL" id="CP012678">
    <property type="protein sequence ID" value="ALF60579.1"/>
    <property type="molecule type" value="Genomic_DNA"/>
</dbReference>
<name>A0A0M4TGH3_9GAMM</name>
<dbReference type="KEGG" id="pur:AOC03_11430"/>
<evidence type="ECO:0000313" key="2">
    <source>
        <dbReference type="Proteomes" id="UP000059847"/>
    </source>
</evidence>
<organism evidence="1 2">
    <name type="scientific">Psychrobacter urativorans</name>
    <dbReference type="NCBI Taxonomy" id="45610"/>
    <lineage>
        <taxon>Bacteria</taxon>
        <taxon>Pseudomonadati</taxon>
        <taxon>Pseudomonadota</taxon>
        <taxon>Gammaproteobacteria</taxon>
        <taxon>Moraxellales</taxon>
        <taxon>Moraxellaceae</taxon>
        <taxon>Psychrobacter</taxon>
    </lineage>
</organism>
<dbReference type="AlphaFoldDB" id="A0A0M4TGH3"/>
<sequence length="539" mass="60870">MGQQLELFELPKDIAMTQQNMTATSQSIPKKWYFVTNHQNLLMYLMIDIITPLQLLGKKSYQDSLSFKLGYTPVFSEKPPKWALDMSIKERDDLIPVIVELDLSQYQGQLQARYQPQLASQENSVEHQEWQSMSATQAFATDNYSHDDIDLTMLLLAEPIAAGAIMAIKLANKEGIKKIKDKVLDTNGVDISLYPLTTQATLFKFNKNQAANPLPTVSINNDITPINYSFANAITAVYASLNLLANANEQALHAFLTLLQRNAADINLPLLDDILNDFCQWIIDPNAEAHNKAGRLYIDMIEIIIGSSNLSQAKKSIIELLQSQIDPASAQVESQQFVDDLSSMLGLKEKSFDELMITYTKSFHRMLLTFFHTDGIERFLESDSHDLTDSESTLAMIMISASIGWAKLPITLKNYASMHKAISLLLTDLCSSQRNINPLALTHFPMPVRYYLKQSWSKKPRQAAKILIVDKNWTCLDYEVSLPNGQYDMKATASFSKFKSKQPIKVEEVIDQNEFLALMTGLNYIDSKVEQLMRRALGI</sequence>
<gene>
    <name evidence="1" type="ORF">AOC03_11430</name>
</gene>